<dbReference type="InterPro" id="IPR036864">
    <property type="entry name" value="Zn2-C6_fun-type_DNA-bd_sf"/>
</dbReference>
<dbReference type="PANTHER" id="PTHR47338">
    <property type="entry name" value="ZN(II)2CYS6 TRANSCRIPTION FACTOR (EUROFUNG)-RELATED"/>
    <property type="match status" value="1"/>
</dbReference>
<keyword evidence="3" id="KW-0805">Transcription regulation</keyword>
<dbReference type="AlphaFoldDB" id="A0A3A2ZBC1"/>
<keyword evidence="6" id="KW-0539">Nucleus</keyword>
<evidence type="ECO:0000256" key="7">
    <source>
        <dbReference type="SAM" id="Coils"/>
    </source>
</evidence>
<keyword evidence="4" id="KW-0238">DNA-binding</keyword>
<dbReference type="PROSITE" id="PS50048">
    <property type="entry name" value="ZN2_CY6_FUNGAL_2"/>
    <property type="match status" value="1"/>
</dbReference>
<dbReference type="PROSITE" id="PS00463">
    <property type="entry name" value="ZN2_CY6_FUNGAL_1"/>
    <property type="match status" value="1"/>
</dbReference>
<evidence type="ECO:0000313" key="9">
    <source>
        <dbReference type="EMBL" id="RJE19910.1"/>
    </source>
</evidence>
<dbReference type="GO" id="GO:0005634">
    <property type="term" value="C:nucleus"/>
    <property type="evidence" value="ECO:0007669"/>
    <property type="project" value="UniProtKB-SubCell"/>
</dbReference>
<evidence type="ECO:0000256" key="4">
    <source>
        <dbReference type="ARBA" id="ARBA00023125"/>
    </source>
</evidence>
<dbReference type="Pfam" id="PF04082">
    <property type="entry name" value="Fungal_trans"/>
    <property type="match status" value="1"/>
</dbReference>
<evidence type="ECO:0000256" key="2">
    <source>
        <dbReference type="ARBA" id="ARBA00022723"/>
    </source>
</evidence>
<dbReference type="InterPro" id="IPR007219">
    <property type="entry name" value="XnlR_reg_dom"/>
</dbReference>
<keyword evidence="10" id="KW-1185">Reference proteome</keyword>
<protein>
    <submittedName>
        <fullName evidence="9">C6 transcription factor</fullName>
    </submittedName>
</protein>
<dbReference type="Pfam" id="PF00172">
    <property type="entry name" value="Zn_clus"/>
    <property type="match status" value="1"/>
</dbReference>
<evidence type="ECO:0000256" key="6">
    <source>
        <dbReference type="ARBA" id="ARBA00023242"/>
    </source>
</evidence>
<dbReference type="Proteomes" id="UP000266188">
    <property type="component" value="Unassembled WGS sequence"/>
</dbReference>
<evidence type="ECO:0000256" key="1">
    <source>
        <dbReference type="ARBA" id="ARBA00004123"/>
    </source>
</evidence>
<keyword evidence="7" id="KW-0175">Coiled coil</keyword>
<feature type="coiled-coil region" evidence="7">
    <location>
        <begin position="51"/>
        <end position="78"/>
    </location>
</feature>
<dbReference type="EMBL" id="MVGC01000358">
    <property type="protein sequence ID" value="RJE19910.1"/>
    <property type="molecule type" value="Genomic_DNA"/>
</dbReference>
<evidence type="ECO:0000256" key="3">
    <source>
        <dbReference type="ARBA" id="ARBA00023015"/>
    </source>
</evidence>
<evidence type="ECO:0000313" key="10">
    <source>
        <dbReference type="Proteomes" id="UP000266188"/>
    </source>
</evidence>
<dbReference type="OrthoDB" id="2943660at2759"/>
<evidence type="ECO:0000259" key="8">
    <source>
        <dbReference type="PROSITE" id="PS50048"/>
    </source>
</evidence>
<dbReference type="GO" id="GO:0008270">
    <property type="term" value="F:zinc ion binding"/>
    <property type="evidence" value="ECO:0007669"/>
    <property type="project" value="InterPro"/>
</dbReference>
<proteinExistence type="predicted"/>
<accession>A0A3A2ZBC1</accession>
<gene>
    <name evidence="9" type="ORF">PHISCL_07758</name>
</gene>
<dbReference type="Gene3D" id="4.10.240.10">
    <property type="entry name" value="Zn(2)-C6 fungal-type DNA-binding domain"/>
    <property type="match status" value="1"/>
</dbReference>
<dbReference type="PANTHER" id="PTHR47338:SF20">
    <property type="entry name" value="ZN(II)2CYS6 TRANSCRIPTION FACTOR (EUROFUNG)"/>
    <property type="match status" value="1"/>
</dbReference>
<keyword evidence="5" id="KW-0804">Transcription</keyword>
<dbReference type="GO" id="GO:0000981">
    <property type="term" value="F:DNA-binding transcription factor activity, RNA polymerase II-specific"/>
    <property type="evidence" value="ECO:0007669"/>
    <property type="project" value="InterPro"/>
</dbReference>
<dbReference type="CDD" id="cd12148">
    <property type="entry name" value="fungal_TF_MHR"/>
    <property type="match status" value="1"/>
</dbReference>
<keyword evidence="2" id="KW-0479">Metal-binding</keyword>
<dbReference type="InterPro" id="IPR050815">
    <property type="entry name" value="TF_fung"/>
</dbReference>
<dbReference type="InterPro" id="IPR001138">
    <property type="entry name" value="Zn2Cys6_DnaBD"/>
</dbReference>
<feature type="domain" description="Zn(2)-C6 fungal-type" evidence="8">
    <location>
        <begin position="5"/>
        <end position="37"/>
    </location>
</feature>
<dbReference type="GO" id="GO:0006351">
    <property type="term" value="P:DNA-templated transcription"/>
    <property type="evidence" value="ECO:0007669"/>
    <property type="project" value="InterPro"/>
</dbReference>
<organism evidence="9 10">
    <name type="scientific">Aspergillus sclerotialis</name>
    <dbReference type="NCBI Taxonomy" id="2070753"/>
    <lineage>
        <taxon>Eukaryota</taxon>
        <taxon>Fungi</taxon>
        <taxon>Dikarya</taxon>
        <taxon>Ascomycota</taxon>
        <taxon>Pezizomycotina</taxon>
        <taxon>Eurotiomycetes</taxon>
        <taxon>Eurotiomycetidae</taxon>
        <taxon>Eurotiales</taxon>
        <taxon>Aspergillaceae</taxon>
        <taxon>Aspergillus</taxon>
        <taxon>Aspergillus subgen. Polypaecilum</taxon>
    </lineage>
</organism>
<dbReference type="CDD" id="cd00067">
    <property type="entry name" value="GAL4"/>
    <property type="match status" value="1"/>
</dbReference>
<name>A0A3A2ZBC1_9EURO</name>
<dbReference type="SMART" id="SM00066">
    <property type="entry name" value="GAL4"/>
    <property type="match status" value="1"/>
</dbReference>
<comment type="caution">
    <text evidence="9">The sequence shown here is derived from an EMBL/GenBank/DDBJ whole genome shotgun (WGS) entry which is preliminary data.</text>
</comment>
<dbReference type="SUPFAM" id="SSF57701">
    <property type="entry name" value="Zn2/Cys6 DNA-binding domain"/>
    <property type="match status" value="1"/>
</dbReference>
<reference evidence="10" key="1">
    <citation type="submission" date="2017-02" db="EMBL/GenBank/DDBJ databases">
        <authorList>
            <person name="Tafer H."/>
            <person name="Lopandic K."/>
        </authorList>
    </citation>
    <scope>NUCLEOTIDE SEQUENCE [LARGE SCALE GENOMIC DNA]</scope>
    <source>
        <strain evidence="10">CBS 366.77</strain>
    </source>
</reference>
<dbReference type="GO" id="GO:0003677">
    <property type="term" value="F:DNA binding"/>
    <property type="evidence" value="ECO:0007669"/>
    <property type="project" value="UniProtKB-KW"/>
</dbReference>
<comment type="subcellular location">
    <subcellularLocation>
        <location evidence="1">Nucleus</location>
    </subcellularLocation>
</comment>
<evidence type="ECO:0000256" key="5">
    <source>
        <dbReference type="ARBA" id="ARBA00023163"/>
    </source>
</evidence>
<sequence>MEQSSCYLCRQRKVKCDRRKPSCGFCVKNGLGAQCRYIATQKKHGLRAGYVSKLEQRLDRLEAEVREMKAQQSQFHRNIPLGTPESDCNDILPASQPSGSLTISRSSSTALPITILSSLCNAWFQKYHRWFPILHNLSLLNALEEHSQNLELSPLYVVIKAIAAVTLPNTPTQDTFEQYQREQISNTYRQEITMHAMDELSLPSLQAVLIITIIELGAGKMSKFWNLLALCKRYSTIPPPVVQLKLIISEHRMAMQLGLRDLVVNQCSNFNNASLLPPRMLPLPSTLVEQEEKIRAYWMTEVLDASSTMGVGWNLGLMTPEQQSWLPCSDNVWTSPQSFVSVATFGDFDLSSSFALYVTLVANELYVVHQFLQQPFDQTTSDGRAKWQSECRAVDERLQMWRDSSPLLASFSGCYDVTSDEMQIVFDPIIVMAFAIFDSAIIALYQRLAFPPAGLDKQHGPFYHAIQRCLDACDEMTSVVRSVKDVDLENMGPHIIFPIFVASRFFLVHAKTLGVETPRNLDLLIYSLRLCGQHWQLGRRLHKVLRTAAAECEVKGKTTTLPPQFFDLQYSHLDIDKVLEIWAEGQDPVG</sequence>